<evidence type="ECO:0000256" key="3">
    <source>
        <dbReference type="RuleBase" id="RU361235"/>
    </source>
</evidence>
<feature type="chain" id="PRO_5005111136" description="Carboxylic ester hydrolase" evidence="3">
    <location>
        <begin position="20"/>
        <end position="569"/>
    </location>
</feature>
<evidence type="ECO:0000313" key="6">
    <source>
        <dbReference type="Proteomes" id="UP000053257"/>
    </source>
</evidence>
<dbReference type="InterPro" id="IPR002018">
    <property type="entry name" value="CarbesteraseB"/>
</dbReference>
<evidence type="ECO:0000256" key="1">
    <source>
        <dbReference type="ARBA" id="ARBA00005964"/>
    </source>
</evidence>
<proteinExistence type="inferred from homology"/>
<evidence type="ECO:0000259" key="4">
    <source>
        <dbReference type="Pfam" id="PF00135"/>
    </source>
</evidence>
<dbReference type="STRING" id="745531.A0A0C3NIQ6"/>
<protein>
    <recommendedName>
        <fullName evidence="3">Carboxylic ester hydrolase</fullName>
        <ecNumber evidence="3">3.1.1.-</ecNumber>
    </recommendedName>
</protein>
<dbReference type="Pfam" id="PF00135">
    <property type="entry name" value="COesterase"/>
    <property type="match status" value="1"/>
</dbReference>
<dbReference type="Gene3D" id="3.40.50.1820">
    <property type="entry name" value="alpha/beta hydrolase"/>
    <property type="match status" value="1"/>
</dbReference>
<dbReference type="HOGENOM" id="CLU_006586_16_2_1"/>
<dbReference type="Proteomes" id="UP000053257">
    <property type="component" value="Unassembled WGS sequence"/>
</dbReference>
<organism evidence="5 6">
    <name type="scientific">Phlebiopsis gigantea (strain 11061_1 CR5-6)</name>
    <name type="common">White-rot fungus</name>
    <name type="synonym">Peniophora gigantea</name>
    <dbReference type="NCBI Taxonomy" id="745531"/>
    <lineage>
        <taxon>Eukaryota</taxon>
        <taxon>Fungi</taxon>
        <taxon>Dikarya</taxon>
        <taxon>Basidiomycota</taxon>
        <taxon>Agaricomycotina</taxon>
        <taxon>Agaricomycetes</taxon>
        <taxon>Polyporales</taxon>
        <taxon>Phanerochaetaceae</taxon>
        <taxon>Phlebiopsis</taxon>
    </lineage>
</organism>
<dbReference type="SUPFAM" id="SSF53474">
    <property type="entry name" value="alpha/beta-Hydrolases"/>
    <property type="match status" value="1"/>
</dbReference>
<name>A0A0C3NIQ6_PHLG1</name>
<keyword evidence="3" id="KW-0732">Signal</keyword>
<keyword evidence="6" id="KW-1185">Reference proteome</keyword>
<gene>
    <name evidence="5" type="ORF">PHLGIDRAFT_129302</name>
</gene>
<dbReference type="AlphaFoldDB" id="A0A0C3NIQ6"/>
<dbReference type="InterPro" id="IPR029058">
    <property type="entry name" value="AB_hydrolase_fold"/>
</dbReference>
<evidence type="ECO:0000256" key="2">
    <source>
        <dbReference type="ARBA" id="ARBA00022801"/>
    </source>
</evidence>
<keyword evidence="2 3" id="KW-0378">Hydrolase</keyword>
<accession>A0A0C3NIQ6</accession>
<reference evidence="5 6" key="1">
    <citation type="journal article" date="2014" name="PLoS Genet.">
        <title>Analysis of the Phlebiopsis gigantea genome, transcriptome and secretome provides insight into its pioneer colonization strategies of wood.</title>
        <authorList>
            <person name="Hori C."/>
            <person name="Ishida T."/>
            <person name="Igarashi K."/>
            <person name="Samejima M."/>
            <person name="Suzuki H."/>
            <person name="Master E."/>
            <person name="Ferreira P."/>
            <person name="Ruiz-Duenas F.J."/>
            <person name="Held B."/>
            <person name="Canessa P."/>
            <person name="Larrondo L.F."/>
            <person name="Schmoll M."/>
            <person name="Druzhinina I.S."/>
            <person name="Kubicek C.P."/>
            <person name="Gaskell J.A."/>
            <person name="Kersten P."/>
            <person name="St John F."/>
            <person name="Glasner J."/>
            <person name="Sabat G."/>
            <person name="Splinter BonDurant S."/>
            <person name="Syed K."/>
            <person name="Yadav J."/>
            <person name="Mgbeahuruike A.C."/>
            <person name="Kovalchuk A."/>
            <person name="Asiegbu F.O."/>
            <person name="Lackner G."/>
            <person name="Hoffmeister D."/>
            <person name="Rencoret J."/>
            <person name="Gutierrez A."/>
            <person name="Sun H."/>
            <person name="Lindquist E."/>
            <person name="Barry K."/>
            <person name="Riley R."/>
            <person name="Grigoriev I.V."/>
            <person name="Henrissat B."/>
            <person name="Kues U."/>
            <person name="Berka R.M."/>
            <person name="Martinez A.T."/>
            <person name="Covert S.F."/>
            <person name="Blanchette R.A."/>
            <person name="Cullen D."/>
        </authorList>
    </citation>
    <scope>NUCLEOTIDE SEQUENCE [LARGE SCALE GENOMIC DNA]</scope>
    <source>
        <strain evidence="5 6">11061_1 CR5-6</strain>
    </source>
</reference>
<comment type="similarity">
    <text evidence="1 3">Belongs to the type-B carboxylesterase/lipase family.</text>
</comment>
<dbReference type="InterPro" id="IPR019826">
    <property type="entry name" value="Carboxylesterase_B_AS"/>
</dbReference>
<dbReference type="GO" id="GO:0016787">
    <property type="term" value="F:hydrolase activity"/>
    <property type="evidence" value="ECO:0007669"/>
    <property type="project" value="UniProtKB-KW"/>
</dbReference>
<dbReference type="EC" id="3.1.1.-" evidence="3"/>
<feature type="signal peptide" evidence="3">
    <location>
        <begin position="1"/>
        <end position="19"/>
    </location>
</feature>
<evidence type="ECO:0000313" key="5">
    <source>
        <dbReference type="EMBL" id="KIP04759.1"/>
    </source>
</evidence>
<dbReference type="ESTHER" id="phlgi-a0a0c3niq6">
    <property type="family name" value="Fungal_carboxylesterase_lipase"/>
</dbReference>
<dbReference type="PROSITE" id="PS00122">
    <property type="entry name" value="CARBOXYLESTERASE_B_1"/>
    <property type="match status" value="1"/>
</dbReference>
<dbReference type="PANTHER" id="PTHR45570">
    <property type="entry name" value="CARBOXYLIC ESTER HYDROLASE"/>
    <property type="match status" value="1"/>
</dbReference>
<feature type="domain" description="Carboxylesterase type B" evidence="4">
    <location>
        <begin position="62"/>
        <end position="541"/>
    </location>
</feature>
<sequence>MVFFGSILFSLTLAAAAAASPVTLHRDPFFPPVPVTAEGLLCRLPIPAVREILCPRQGSSSPTVKTSIGTATGVADGSSAVRYAVRYGQASRWQPSSVVTQWQFPAGNVNASQLPLACPQDNIDASAMSEDCLSMILYVPTSVKAGSNVPTILWIHGGSFTSGSATGPGLDGSSLATATNSIVAVVQYRLGALGLMAPSGETNLAIKDIITSLNFLQQVLPSFGGSTSKITLAGQSSGANMIRGMLAIPSASSLFQSAILQSDPMDYGFLSPGTQQTLQTYFNGLLPCSATDTACLNNITLSDLLSFQDNLSGSADSLDESTGLGEPLRLVRDGSLITTPLDSTAQFPSVSKPILLTNVKNEAGTSIFGGIPFDLDAGNYQNAVEGTFGQPATNAILNNTNYALPAAAAAANSSEATSTDERPLLEKLGTDQIWRCPTWTFARNWVGNGGKAYVGLYVVGASYPGNTDITSFCGESGVVCHQDDIEIVFGTAPSPSSQQAALISEMQARYKAFLQTGNPNVAGHATWTLATTSDVHALTLGGSGEVAAGGCDPSFFGKVVPYDYQVFGI</sequence>
<dbReference type="PANTHER" id="PTHR45570:SF1">
    <property type="entry name" value="CARBOXYLIC ESTER HYDROLASE"/>
    <property type="match status" value="1"/>
</dbReference>
<dbReference type="EMBL" id="KN840563">
    <property type="protein sequence ID" value="KIP04759.1"/>
    <property type="molecule type" value="Genomic_DNA"/>
</dbReference>
<dbReference type="OrthoDB" id="408631at2759"/>